<comment type="caution">
    <text evidence="2">The sequence shown here is derived from an EMBL/GenBank/DDBJ whole genome shotgun (WGS) entry which is preliminary data.</text>
</comment>
<protein>
    <submittedName>
        <fullName evidence="2">Uncharacterized protein</fullName>
    </submittedName>
</protein>
<reference evidence="2" key="1">
    <citation type="journal article" date="2020" name="J Insects Food Feed">
        <title>The yellow mealworm (Tenebrio molitor) genome: a resource for the emerging insects as food and feed industry.</title>
        <authorList>
            <person name="Eriksson T."/>
            <person name="Andere A."/>
            <person name="Kelstrup H."/>
            <person name="Emery V."/>
            <person name="Picard C."/>
        </authorList>
    </citation>
    <scope>NUCLEOTIDE SEQUENCE</scope>
    <source>
        <strain evidence="2">Stoneville</strain>
        <tissue evidence="2">Whole head</tissue>
    </source>
</reference>
<accession>A0A8J6HCZ6</accession>
<reference evidence="2" key="2">
    <citation type="submission" date="2021-08" db="EMBL/GenBank/DDBJ databases">
        <authorList>
            <person name="Eriksson T."/>
        </authorList>
    </citation>
    <scope>NUCLEOTIDE SEQUENCE</scope>
    <source>
        <strain evidence="2">Stoneville</strain>
        <tissue evidence="2">Whole head</tissue>
    </source>
</reference>
<feature type="region of interest" description="Disordered" evidence="1">
    <location>
        <begin position="1"/>
        <end position="74"/>
    </location>
</feature>
<dbReference type="Proteomes" id="UP000719412">
    <property type="component" value="Unassembled WGS sequence"/>
</dbReference>
<organism evidence="2 3">
    <name type="scientific">Tenebrio molitor</name>
    <name type="common">Yellow mealworm beetle</name>
    <dbReference type="NCBI Taxonomy" id="7067"/>
    <lineage>
        <taxon>Eukaryota</taxon>
        <taxon>Metazoa</taxon>
        <taxon>Ecdysozoa</taxon>
        <taxon>Arthropoda</taxon>
        <taxon>Hexapoda</taxon>
        <taxon>Insecta</taxon>
        <taxon>Pterygota</taxon>
        <taxon>Neoptera</taxon>
        <taxon>Endopterygota</taxon>
        <taxon>Coleoptera</taxon>
        <taxon>Polyphaga</taxon>
        <taxon>Cucujiformia</taxon>
        <taxon>Tenebrionidae</taxon>
        <taxon>Tenebrio</taxon>
    </lineage>
</organism>
<feature type="region of interest" description="Disordered" evidence="1">
    <location>
        <begin position="340"/>
        <end position="413"/>
    </location>
</feature>
<feature type="region of interest" description="Disordered" evidence="1">
    <location>
        <begin position="446"/>
        <end position="508"/>
    </location>
</feature>
<evidence type="ECO:0000313" key="2">
    <source>
        <dbReference type="EMBL" id="KAH0811802.1"/>
    </source>
</evidence>
<proteinExistence type="predicted"/>
<keyword evidence="3" id="KW-1185">Reference proteome</keyword>
<sequence length="508" mass="58387">MTKSPKVRKESSKREREEGRTPEEGTNLFKKSSRTGRSPSRSEEGNKSKEVDKEMKTMTRETRENTEGMREENKVPRMVNKRKYREGVEEWLEREIGMKVNVREAFKINKDKMMLAKIENWGQKKDIMPNKNNKKTENREECMVMGGDFDGKIGERGARNWEEENRDGKRNSKDKVENAGGKRLMERIEENGWELLWDTDLPLESPGHEGVILRKKDGRSTIRRLEVSPELLLWPFGNLFCEMSSRGFLDCGSEIIAASSLLRHLTVIRRSRHEDNEGTQIEAHGARAWAPRVKLKGTRWLNYPASQAVSFVVRRRDASFVSSLGNLGRVFIGGKQAAKFPNETDQENGNRKKSTKGTTKEKMRRGGGSKKDNEEDKDSGSGRDMGRGMKLGKIEKVLPKNANGNVKGKTRNEERKSCGGIITGMKLGIQERDVNNNRRYAFVRGLRRENRRKRSKKLGSERRDGKRKSKDEMENAEGKRLLEWSEKNGNKQGDEEEEWTYISSKGKQ</sequence>
<dbReference type="AlphaFoldDB" id="A0A8J6HCZ6"/>
<name>A0A8J6HCZ6_TENMO</name>
<feature type="compositionally biased region" description="Basic and acidic residues" evidence="1">
    <location>
        <begin position="458"/>
        <end position="493"/>
    </location>
</feature>
<feature type="compositionally biased region" description="Basic and acidic residues" evidence="1">
    <location>
        <begin position="7"/>
        <end position="23"/>
    </location>
</feature>
<evidence type="ECO:0000313" key="3">
    <source>
        <dbReference type="Proteomes" id="UP000719412"/>
    </source>
</evidence>
<feature type="compositionally biased region" description="Basic and acidic residues" evidence="1">
    <location>
        <begin position="369"/>
        <end position="398"/>
    </location>
</feature>
<feature type="compositionally biased region" description="Basic and acidic residues" evidence="1">
    <location>
        <begin position="40"/>
        <end position="74"/>
    </location>
</feature>
<feature type="region of interest" description="Disordered" evidence="1">
    <location>
        <begin position="153"/>
        <end position="178"/>
    </location>
</feature>
<feature type="compositionally biased region" description="Basic and acidic residues" evidence="1">
    <location>
        <begin position="153"/>
        <end position="177"/>
    </location>
</feature>
<evidence type="ECO:0000256" key="1">
    <source>
        <dbReference type="SAM" id="MobiDB-lite"/>
    </source>
</evidence>
<dbReference type="EMBL" id="JABDTM020026541">
    <property type="protein sequence ID" value="KAH0811802.1"/>
    <property type="molecule type" value="Genomic_DNA"/>
</dbReference>
<gene>
    <name evidence="2" type="ORF">GEV33_010990</name>
</gene>